<dbReference type="Proteomes" id="UP000183077">
    <property type="component" value="Unassembled WGS sequence"/>
</dbReference>
<dbReference type="RefSeq" id="WP_074745817.1">
    <property type="nucleotide sequence ID" value="NZ_FNYS01000006.1"/>
</dbReference>
<name>A0A1H6UCA0_9FLAO</name>
<evidence type="ECO:0000313" key="3">
    <source>
        <dbReference type="Proteomes" id="UP000183077"/>
    </source>
</evidence>
<evidence type="ECO:0008006" key="4">
    <source>
        <dbReference type="Google" id="ProtNLM"/>
    </source>
</evidence>
<proteinExistence type="predicted"/>
<organism evidence="2 3">
    <name type="scientific">Myroides marinus</name>
    <dbReference type="NCBI Taxonomy" id="703342"/>
    <lineage>
        <taxon>Bacteria</taxon>
        <taxon>Pseudomonadati</taxon>
        <taxon>Bacteroidota</taxon>
        <taxon>Flavobacteriia</taxon>
        <taxon>Flavobacteriales</taxon>
        <taxon>Flavobacteriaceae</taxon>
        <taxon>Myroides</taxon>
    </lineage>
</organism>
<protein>
    <recommendedName>
        <fullName evidence="4">Outer membrane protein beta-barrel domain-containing protein</fullName>
    </recommendedName>
</protein>
<feature type="signal peptide" evidence="1">
    <location>
        <begin position="1"/>
        <end position="19"/>
    </location>
</feature>
<evidence type="ECO:0000313" key="2">
    <source>
        <dbReference type="EMBL" id="SEI89969.1"/>
    </source>
</evidence>
<evidence type="ECO:0000256" key="1">
    <source>
        <dbReference type="SAM" id="SignalP"/>
    </source>
</evidence>
<keyword evidence="1" id="KW-0732">Signal</keyword>
<sequence>MRIILIFVCLLIGTSTLQAQNSLWGPSVSYQYQKGSIVKVGGYYATEINNTNILKVDATANFTWTQGKYAVIPEVAVAYYSDMYYIGAFGRAEITPYTITPKVGLSLFTLFEVDLGYGLPIADKTDYRPIKGFTTSIRFNIPINSKF</sequence>
<dbReference type="GeneID" id="82256966"/>
<dbReference type="EMBL" id="FNYS01000006">
    <property type="protein sequence ID" value="SEI89969.1"/>
    <property type="molecule type" value="Genomic_DNA"/>
</dbReference>
<gene>
    <name evidence="2" type="ORF">SAMN04488018_106172</name>
</gene>
<reference evidence="2 3" key="1">
    <citation type="submission" date="2016-10" db="EMBL/GenBank/DDBJ databases">
        <authorList>
            <person name="de Groot N.N."/>
        </authorList>
    </citation>
    <scope>NUCLEOTIDE SEQUENCE [LARGE SCALE GENOMIC DNA]</scope>
    <source>
        <strain evidence="2 3">DSM 23048</strain>
    </source>
</reference>
<accession>A0A1H6UCA0</accession>
<feature type="chain" id="PRO_5010311195" description="Outer membrane protein beta-barrel domain-containing protein" evidence="1">
    <location>
        <begin position="20"/>
        <end position="147"/>
    </location>
</feature>
<dbReference type="AlphaFoldDB" id="A0A1H6UCA0"/>